<name>A0A8R7UJ15_TRIUA</name>
<organism evidence="1 2">
    <name type="scientific">Triticum urartu</name>
    <name type="common">Red wild einkorn</name>
    <name type="synonym">Crithodium urartu</name>
    <dbReference type="NCBI Taxonomy" id="4572"/>
    <lineage>
        <taxon>Eukaryota</taxon>
        <taxon>Viridiplantae</taxon>
        <taxon>Streptophyta</taxon>
        <taxon>Embryophyta</taxon>
        <taxon>Tracheophyta</taxon>
        <taxon>Spermatophyta</taxon>
        <taxon>Magnoliopsida</taxon>
        <taxon>Liliopsida</taxon>
        <taxon>Poales</taxon>
        <taxon>Poaceae</taxon>
        <taxon>BOP clade</taxon>
        <taxon>Pooideae</taxon>
        <taxon>Triticodae</taxon>
        <taxon>Triticeae</taxon>
        <taxon>Triticinae</taxon>
        <taxon>Triticum</taxon>
    </lineage>
</organism>
<dbReference type="Proteomes" id="UP000015106">
    <property type="component" value="Chromosome 5"/>
</dbReference>
<accession>A0A8R7UJ15</accession>
<reference evidence="1" key="3">
    <citation type="submission" date="2022-06" db="UniProtKB">
        <authorList>
            <consortium name="EnsemblPlants"/>
        </authorList>
    </citation>
    <scope>IDENTIFICATION</scope>
</reference>
<evidence type="ECO:0000313" key="1">
    <source>
        <dbReference type="EnsemblPlants" id="TuG1812G0500004047.01.T01.cds381931"/>
    </source>
</evidence>
<dbReference type="Gramene" id="TuG1812G0500004047.01.T01">
    <property type="protein sequence ID" value="TuG1812G0500004047.01.T01.cds381931"/>
    <property type="gene ID" value="TuG1812G0500004047.01"/>
</dbReference>
<dbReference type="AlphaFoldDB" id="A0A8R7UJ15"/>
<reference evidence="1" key="2">
    <citation type="submission" date="2018-03" db="EMBL/GenBank/DDBJ databases">
        <title>The Triticum urartu genome reveals the dynamic nature of wheat genome evolution.</title>
        <authorList>
            <person name="Ling H."/>
            <person name="Ma B."/>
            <person name="Shi X."/>
            <person name="Liu H."/>
            <person name="Dong L."/>
            <person name="Sun H."/>
            <person name="Cao Y."/>
            <person name="Gao Q."/>
            <person name="Zheng S."/>
            <person name="Li Y."/>
            <person name="Yu Y."/>
            <person name="Du H."/>
            <person name="Qi M."/>
            <person name="Li Y."/>
            <person name="Yu H."/>
            <person name="Cui Y."/>
            <person name="Wang N."/>
            <person name="Chen C."/>
            <person name="Wu H."/>
            <person name="Zhao Y."/>
            <person name="Zhang J."/>
            <person name="Li Y."/>
            <person name="Zhou W."/>
            <person name="Zhang B."/>
            <person name="Hu W."/>
            <person name="Eijk M."/>
            <person name="Tang J."/>
            <person name="Witsenboer H."/>
            <person name="Zhao S."/>
            <person name="Li Z."/>
            <person name="Zhang A."/>
            <person name="Wang D."/>
            <person name="Liang C."/>
        </authorList>
    </citation>
    <scope>NUCLEOTIDE SEQUENCE [LARGE SCALE GENOMIC DNA]</scope>
    <source>
        <strain evidence="1">cv. G1812</strain>
    </source>
</reference>
<sequence length="70" mass="7867">MWNPSILQVPLHAEAVEFGYSEISHTRHGHICVELVRLSQGMVGEHECRGHHQPKSEGLDHHACLVGHLK</sequence>
<protein>
    <submittedName>
        <fullName evidence="1">Uncharacterized protein</fullName>
    </submittedName>
</protein>
<reference evidence="2" key="1">
    <citation type="journal article" date="2013" name="Nature">
        <title>Draft genome of the wheat A-genome progenitor Triticum urartu.</title>
        <authorList>
            <person name="Ling H.Q."/>
            <person name="Zhao S."/>
            <person name="Liu D."/>
            <person name="Wang J."/>
            <person name="Sun H."/>
            <person name="Zhang C."/>
            <person name="Fan H."/>
            <person name="Li D."/>
            <person name="Dong L."/>
            <person name="Tao Y."/>
            <person name="Gao C."/>
            <person name="Wu H."/>
            <person name="Li Y."/>
            <person name="Cui Y."/>
            <person name="Guo X."/>
            <person name="Zheng S."/>
            <person name="Wang B."/>
            <person name="Yu K."/>
            <person name="Liang Q."/>
            <person name="Yang W."/>
            <person name="Lou X."/>
            <person name="Chen J."/>
            <person name="Feng M."/>
            <person name="Jian J."/>
            <person name="Zhang X."/>
            <person name="Luo G."/>
            <person name="Jiang Y."/>
            <person name="Liu J."/>
            <person name="Wang Z."/>
            <person name="Sha Y."/>
            <person name="Zhang B."/>
            <person name="Wu H."/>
            <person name="Tang D."/>
            <person name="Shen Q."/>
            <person name="Xue P."/>
            <person name="Zou S."/>
            <person name="Wang X."/>
            <person name="Liu X."/>
            <person name="Wang F."/>
            <person name="Yang Y."/>
            <person name="An X."/>
            <person name="Dong Z."/>
            <person name="Zhang K."/>
            <person name="Zhang X."/>
            <person name="Luo M.C."/>
            <person name="Dvorak J."/>
            <person name="Tong Y."/>
            <person name="Wang J."/>
            <person name="Yang H."/>
            <person name="Li Z."/>
            <person name="Wang D."/>
            <person name="Zhang A."/>
            <person name="Wang J."/>
        </authorList>
    </citation>
    <scope>NUCLEOTIDE SEQUENCE</scope>
    <source>
        <strain evidence="2">cv. G1812</strain>
    </source>
</reference>
<keyword evidence="2" id="KW-1185">Reference proteome</keyword>
<dbReference type="EnsemblPlants" id="TuG1812G0500004047.01.T01">
    <property type="protein sequence ID" value="TuG1812G0500004047.01.T01.cds381931"/>
    <property type="gene ID" value="TuG1812G0500004047.01"/>
</dbReference>
<evidence type="ECO:0000313" key="2">
    <source>
        <dbReference type="Proteomes" id="UP000015106"/>
    </source>
</evidence>
<proteinExistence type="predicted"/>